<dbReference type="GO" id="GO:0046872">
    <property type="term" value="F:metal ion binding"/>
    <property type="evidence" value="ECO:0007669"/>
    <property type="project" value="UniProtKB-KW"/>
</dbReference>
<dbReference type="AlphaFoldDB" id="H2C8H1"/>
<evidence type="ECO:0000256" key="4">
    <source>
        <dbReference type="ARBA" id="ARBA00022723"/>
    </source>
</evidence>
<evidence type="ECO:0000256" key="2">
    <source>
        <dbReference type="ARBA" id="ARBA00022691"/>
    </source>
</evidence>
<dbReference type="OrthoDB" id="68499at2157"/>
<evidence type="ECO:0000256" key="5">
    <source>
        <dbReference type="ARBA" id="ARBA00023004"/>
    </source>
</evidence>
<dbReference type="HAMAP" id="MF_01921">
    <property type="entry name" value="TYW1_archaea"/>
    <property type="match status" value="1"/>
</dbReference>
<dbReference type="SUPFAM" id="SSF102114">
    <property type="entry name" value="Radical SAM enzymes"/>
    <property type="match status" value="1"/>
</dbReference>
<accession>H2C8H1</accession>
<comment type="subunit">
    <text evidence="9">Monomer.</text>
</comment>
<dbReference type="GO" id="GO:0008033">
    <property type="term" value="P:tRNA processing"/>
    <property type="evidence" value="ECO:0007669"/>
    <property type="project" value="UniProtKB-UniRule"/>
</dbReference>
<keyword evidence="7 9" id="KW-0456">Lyase</keyword>
<evidence type="ECO:0000256" key="3">
    <source>
        <dbReference type="ARBA" id="ARBA00022694"/>
    </source>
</evidence>
<keyword evidence="5 9" id="KW-0408">Iron</keyword>
<feature type="binding site" evidence="9">
    <location>
        <position position="60"/>
    </location>
    <ligand>
        <name>[4Fe-4S] cluster</name>
        <dbReference type="ChEBI" id="CHEBI:49883"/>
        <label>1</label>
    </ligand>
</feature>
<feature type="binding site" evidence="9">
    <location>
        <position position="34"/>
    </location>
    <ligand>
        <name>[4Fe-4S] cluster</name>
        <dbReference type="ChEBI" id="CHEBI:49883"/>
        <label>1</label>
    </ligand>
</feature>
<evidence type="ECO:0000256" key="1">
    <source>
        <dbReference type="ARBA" id="ARBA00022485"/>
    </source>
</evidence>
<gene>
    <name evidence="9" type="primary">taw1</name>
    <name evidence="11" type="ORF">MetMK1DRAFT_00028810</name>
</gene>
<dbReference type="Proteomes" id="UP000003980">
    <property type="component" value="Unassembled WGS sequence"/>
</dbReference>
<dbReference type="InterPro" id="IPR034556">
    <property type="entry name" value="tRNA_wybutosine-synthase"/>
</dbReference>
<comment type="function">
    <text evidence="9">Component of the wyosine derivatives biosynthesis pathway that catalyzes the condensation of N-methylguanine with 2 carbon atoms from pyruvate to form the tricyclic 4-demethylwyosine (imG-14) on guanosine-37 of tRNA(Phe).</text>
</comment>
<dbReference type="eggNOG" id="arCOG04174">
    <property type="taxonomic scope" value="Archaea"/>
</dbReference>
<feature type="domain" description="Radical SAM core" evidence="10">
    <location>
        <begin position="53"/>
        <end position="304"/>
    </location>
</feature>
<keyword evidence="3 9" id="KW-0819">tRNA processing</keyword>
<feature type="binding site" evidence="9">
    <location>
        <position position="70"/>
    </location>
    <ligand>
        <name>[4Fe-4S] cluster</name>
        <dbReference type="ChEBI" id="CHEBI:49883"/>
        <label>2</label>
        <note>4Fe-4S-S-AdoMet</note>
    </ligand>
</feature>
<dbReference type="GO" id="GO:0051539">
    <property type="term" value="F:4 iron, 4 sulfur cluster binding"/>
    <property type="evidence" value="ECO:0007669"/>
    <property type="project" value="UniProtKB-UniRule"/>
</dbReference>
<evidence type="ECO:0000256" key="6">
    <source>
        <dbReference type="ARBA" id="ARBA00023014"/>
    </source>
</evidence>
<evidence type="ECO:0000256" key="7">
    <source>
        <dbReference type="ARBA" id="ARBA00023239"/>
    </source>
</evidence>
<dbReference type="CDD" id="cd01335">
    <property type="entry name" value="Radical_SAM"/>
    <property type="match status" value="1"/>
</dbReference>
<keyword evidence="1 9" id="KW-0004">4Fe-4S</keyword>
<proteinExistence type="inferred from homology"/>
<protein>
    <recommendedName>
        <fullName evidence="9">S-adenosyl-L-methionine-dependent tRNA 4-demethylwyosine synthase</fullName>
        <ecNumber evidence="9">4.1.3.44</ecNumber>
    </recommendedName>
    <alternativeName>
        <fullName evidence="9">tRNA wyosine derivatives biosynthesis protein Taw1</fullName>
    </alternativeName>
</protein>
<evidence type="ECO:0000256" key="8">
    <source>
        <dbReference type="ARBA" id="ARBA00049466"/>
    </source>
</evidence>
<dbReference type="PANTHER" id="PTHR13930:SF0">
    <property type="entry name" value="S-ADENOSYL-L-METHIONINE-DEPENDENT TRNA 4-DEMETHYLWYOSINE SYNTHASE TYW1-RELATED"/>
    <property type="match status" value="1"/>
</dbReference>
<keyword evidence="9" id="KW-0963">Cytoplasm</keyword>
<dbReference type="InterPro" id="IPR023993">
    <property type="entry name" value="TYW1_archaea"/>
</dbReference>
<feature type="binding site" evidence="9">
    <location>
        <position position="77"/>
    </location>
    <ligand>
        <name>[4Fe-4S] cluster</name>
        <dbReference type="ChEBI" id="CHEBI:49883"/>
        <label>2</label>
        <note>4Fe-4S-S-AdoMet</note>
    </ligand>
</feature>
<dbReference type="NCBIfam" id="TIGR03972">
    <property type="entry name" value="rSAM_TYW1"/>
    <property type="match status" value="1"/>
</dbReference>
<sequence length="363" mass="41768">MATQFRIDTLSKIREELEKQRYHLIGGHSAYKKCHWTHEALTSGRYCYKGKFYGIESHRCVQMTPVAAWCWFRCIHCWRLEPEDIGLEWDETKMPYMDDPEYIVERSIEEHKRSVSGYLGRQGVDPIKAREALKPSHVAISLTGEPTLYEKVGELIREYHKRGITTFLVTSGVRPDVLASLEEEPSQLFVSLQAPNEEKHKMINRPIVSNSWNLVMRTLDILPSFSSPTVIRMTMIKGFNMSDSDAEEFAKLIRFSSPTYVEVKAYMHVGPSTYRLTKDAMPRHGEVRKFAEKLAELSGYNTLSEHVPSRIVLLSSIERPIQIGKAWNEKWDWRAQDVQDDIEGEYKGAELGCTEEGDGGERS</sequence>
<dbReference type="SFLD" id="SFLDS00029">
    <property type="entry name" value="Radical_SAM"/>
    <property type="match status" value="1"/>
</dbReference>
<comment type="similarity">
    <text evidence="9">Belongs to the TYW1 family.</text>
</comment>
<dbReference type="PROSITE" id="PS51918">
    <property type="entry name" value="RADICAL_SAM"/>
    <property type="match status" value="1"/>
</dbReference>
<keyword evidence="12" id="KW-1185">Reference proteome</keyword>
<dbReference type="Pfam" id="PF08608">
    <property type="entry name" value="Wyosine_form"/>
    <property type="match status" value="1"/>
</dbReference>
<dbReference type="GO" id="GO:0102521">
    <property type="term" value="F:tRNA-4-demethylwyosine synthase activity"/>
    <property type="evidence" value="ECO:0007669"/>
    <property type="project" value="UniProtKB-EC"/>
</dbReference>
<keyword evidence="6 9" id="KW-0411">Iron-sulfur</keyword>
<dbReference type="EC" id="4.1.3.44" evidence="9"/>
<dbReference type="PANTHER" id="PTHR13930">
    <property type="entry name" value="S-ADENOSYL-L-METHIONINE-DEPENDENT TRNA 4-DEMETHYLWYOSINE SYNTHASE"/>
    <property type="match status" value="1"/>
</dbReference>
<dbReference type="SFLD" id="SFLDF00284">
    <property type="entry name" value="tRNA_wybutosine-synthesizing"/>
    <property type="match status" value="1"/>
</dbReference>
<keyword evidence="4 9" id="KW-0479">Metal-binding</keyword>
<dbReference type="GO" id="GO:0005737">
    <property type="term" value="C:cytoplasm"/>
    <property type="evidence" value="ECO:0007669"/>
    <property type="project" value="UniProtKB-SubCell"/>
</dbReference>
<keyword evidence="2 9" id="KW-0949">S-adenosyl-L-methionine</keyword>
<evidence type="ECO:0000313" key="11">
    <source>
        <dbReference type="EMBL" id="EHP68447.1"/>
    </source>
</evidence>
<dbReference type="SFLD" id="SFLDG01071">
    <property type="entry name" value="tRNA_wybutosine-synthesizing"/>
    <property type="match status" value="1"/>
</dbReference>
<feature type="binding site" evidence="9">
    <location>
        <position position="74"/>
    </location>
    <ligand>
        <name>[4Fe-4S] cluster</name>
        <dbReference type="ChEBI" id="CHEBI:49883"/>
        <label>2</label>
        <note>4Fe-4S-S-AdoMet</note>
    </ligand>
</feature>
<organism evidence="11 12">
    <name type="scientific">Metallosphaera yellowstonensis MK1</name>
    <dbReference type="NCBI Taxonomy" id="671065"/>
    <lineage>
        <taxon>Archaea</taxon>
        <taxon>Thermoproteota</taxon>
        <taxon>Thermoprotei</taxon>
        <taxon>Sulfolobales</taxon>
        <taxon>Sulfolobaceae</taxon>
        <taxon>Metallosphaera</taxon>
    </lineage>
</organism>
<comment type="cofactor">
    <cofactor evidence="9">
        <name>[4Fe-4S] cluster</name>
        <dbReference type="ChEBI" id="CHEBI:49883"/>
    </cofactor>
    <text evidence="9">Binds 2 [4Fe-4S] clusters. Binds 1 [4Fe-4S] cluster coordinated with 3 cysteines and an exchangeable S-adenosyl-L-methionine.</text>
</comment>
<dbReference type="InterPro" id="IPR013785">
    <property type="entry name" value="Aldolase_TIM"/>
</dbReference>
<comment type="subcellular location">
    <subcellularLocation>
        <location evidence="9">Cytoplasm</location>
    </subcellularLocation>
</comment>
<reference evidence="11 12" key="1">
    <citation type="submission" date="2012-01" db="EMBL/GenBank/DDBJ databases">
        <title>Improved High-Quality Draft sequence of Metallosphaera yellowstonensis MK1.</title>
        <authorList>
            <consortium name="US DOE Joint Genome Institute"/>
            <person name="Lucas S."/>
            <person name="Han J."/>
            <person name="Cheng J.-F."/>
            <person name="Goodwin L."/>
            <person name="Pitluck S."/>
            <person name="Peters L."/>
            <person name="Teshima H."/>
            <person name="Detter J.C."/>
            <person name="Han C."/>
            <person name="Tapia R."/>
            <person name="Land M."/>
            <person name="Hauser L."/>
            <person name="Kyrpides N."/>
            <person name="Kozubal M."/>
            <person name="Macur R.E."/>
            <person name="Jay Z."/>
            <person name="Inskeep W."/>
            <person name="Woyke T."/>
        </authorList>
    </citation>
    <scope>NUCLEOTIDE SEQUENCE [LARGE SCALE GENOMIC DNA]</scope>
    <source>
        <strain evidence="11 12">MK1</strain>
    </source>
</reference>
<evidence type="ECO:0000259" key="10">
    <source>
        <dbReference type="PROSITE" id="PS51918"/>
    </source>
</evidence>
<dbReference type="Gene3D" id="3.20.20.70">
    <property type="entry name" value="Aldolase class I"/>
    <property type="match status" value="1"/>
</dbReference>
<evidence type="ECO:0000256" key="9">
    <source>
        <dbReference type="HAMAP-Rule" id="MF_01921"/>
    </source>
</evidence>
<dbReference type="STRING" id="671065.MetMK1DRAFT_00028810"/>
<feature type="binding site" evidence="9">
    <location>
        <position position="47"/>
    </location>
    <ligand>
        <name>[4Fe-4S] cluster</name>
        <dbReference type="ChEBI" id="CHEBI:49883"/>
        <label>1</label>
    </ligand>
</feature>
<dbReference type="InterPro" id="IPR058240">
    <property type="entry name" value="rSAM_sf"/>
</dbReference>
<dbReference type="EMBL" id="JH597770">
    <property type="protein sequence ID" value="EHP68447.1"/>
    <property type="molecule type" value="Genomic_DNA"/>
</dbReference>
<dbReference type="HOGENOM" id="CLU_007952_3_0_2"/>
<name>H2C8H1_9CREN</name>
<dbReference type="InterPro" id="IPR007197">
    <property type="entry name" value="rSAM"/>
</dbReference>
<comment type="catalytic activity">
    <reaction evidence="8 9">
        <text>N(1)-methylguanosine(37) in tRNA(Phe) + pyruvate + S-adenosyl-L-methionine = 4-demethylwyosine(37) in tRNA(Phe) + 5'-deoxyadenosine + L-methionine + CO2 + H2O</text>
        <dbReference type="Rhea" id="RHEA:36347"/>
        <dbReference type="Rhea" id="RHEA-COMP:10164"/>
        <dbReference type="Rhea" id="RHEA-COMP:10165"/>
        <dbReference type="ChEBI" id="CHEBI:15361"/>
        <dbReference type="ChEBI" id="CHEBI:15377"/>
        <dbReference type="ChEBI" id="CHEBI:16526"/>
        <dbReference type="ChEBI" id="CHEBI:17319"/>
        <dbReference type="ChEBI" id="CHEBI:57844"/>
        <dbReference type="ChEBI" id="CHEBI:59789"/>
        <dbReference type="ChEBI" id="CHEBI:64315"/>
        <dbReference type="ChEBI" id="CHEBI:73542"/>
        <dbReference type="EC" id="4.1.3.44"/>
    </reaction>
</comment>
<dbReference type="InterPro" id="IPR013917">
    <property type="entry name" value="tRNA_wybutosine-synth"/>
</dbReference>
<dbReference type="Pfam" id="PF04055">
    <property type="entry name" value="Radical_SAM"/>
    <property type="match status" value="1"/>
</dbReference>
<dbReference type="RefSeq" id="WP_009074865.1">
    <property type="nucleotide sequence ID" value="NZ_JH597770.1"/>
</dbReference>
<evidence type="ECO:0000313" key="12">
    <source>
        <dbReference type="Proteomes" id="UP000003980"/>
    </source>
</evidence>